<dbReference type="Proteomes" id="UP001597297">
    <property type="component" value="Unassembled WGS sequence"/>
</dbReference>
<gene>
    <name evidence="1" type="ORF">ACFSQZ_12065</name>
</gene>
<organism evidence="1 2">
    <name type="scientific">Rubritalea spongiae</name>
    <dbReference type="NCBI Taxonomy" id="430797"/>
    <lineage>
        <taxon>Bacteria</taxon>
        <taxon>Pseudomonadati</taxon>
        <taxon>Verrucomicrobiota</taxon>
        <taxon>Verrucomicrobiia</taxon>
        <taxon>Verrucomicrobiales</taxon>
        <taxon>Rubritaleaceae</taxon>
        <taxon>Rubritalea</taxon>
    </lineage>
</organism>
<keyword evidence="2" id="KW-1185">Reference proteome</keyword>
<name>A0ABW5E458_9BACT</name>
<dbReference type="EMBL" id="JBHUJC010000041">
    <property type="protein sequence ID" value="MFD2277207.1"/>
    <property type="molecule type" value="Genomic_DNA"/>
</dbReference>
<sequence>MRRLKPKAVNLLRDLAVEFESQDLEISKDLMALAHESRPNGPFIRKKLREYNNALKSTAKWTSYDIKLQQLVNSGEVAIIPVGFRCYTKQNILKKFGIKQASLPFDSGFFPPSSIASIVKSPLINLDYLDHKSHAVCMKHENHSHPVHGMGIKFTSSNYHFINDKVKHINQNDINIYLDSTFRYYTLDKQHNYILAHYNWHSYAATKNKNRTCSQPKHNIQSINHTLNKRIDRMFKSCNNANHVFFIYDNPQSYKYMKIDDTHLDLEDTSVIKFAIRTKFGSKADILNLNEISDSKFLLNKIASP</sequence>
<protein>
    <submittedName>
        <fullName evidence="1">Uncharacterized protein</fullName>
    </submittedName>
</protein>
<comment type="caution">
    <text evidence="1">The sequence shown here is derived from an EMBL/GenBank/DDBJ whole genome shotgun (WGS) entry which is preliminary data.</text>
</comment>
<proteinExistence type="predicted"/>
<reference evidence="2" key="1">
    <citation type="journal article" date="2019" name="Int. J. Syst. Evol. Microbiol.">
        <title>The Global Catalogue of Microorganisms (GCM) 10K type strain sequencing project: providing services to taxonomists for standard genome sequencing and annotation.</title>
        <authorList>
            <consortium name="The Broad Institute Genomics Platform"/>
            <consortium name="The Broad Institute Genome Sequencing Center for Infectious Disease"/>
            <person name="Wu L."/>
            <person name="Ma J."/>
        </authorList>
    </citation>
    <scope>NUCLEOTIDE SEQUENCE [LARGE SCALE GENOMIC DNA]</scope>
    <source>
        <strain evidence="2">JCM 16545</strain>
    </source>
</reference>
<evidence type="ECO:0000313" key="2">
    <source>
        <dbReference type="Proteomes" id="UP001597297"/>
    </source>
</evidence>
<dbReference type="RefSeq" id="WP_377094008.1">
    <property type="nucleotide sequence ID" value="NZ_JBHSJM010000001.1"/>
</dbReference>
<evidence type="ECO:0000313" key="1">
    <source>
        <dbReference type="EMBL" id="MFD2277207.1"/>
    </source>
</evidence>
<accession>A0ABW5E458</accession>